<evidence type="ECO:0000259" key="1">
    <source>
        <dbReference type="Pfam" id="PF03372"/>
    </source>
</evidence>
<dbReference type="RefSeq" id="WP_129821011.1">
    <property type="nucleotide sequence ID" value="NZ_CP048261.1"/>
</dbReference>
<dbReference type="Gene3D" id="3.60.10.10">
    <property type="entry name" value="Endonuclease/exonuclease/phosphatase"/>
    <property type="match status" value="1"/>
</dbReference>
<gene>
    <name evidence="2" type="ORF">SRIM_036955</name>
</gene>
<sequence length="289" mass="31381">MDLTRFWQGNAERARRLILKNLAREDLAMSRSVTHGARSGRHVIMAVLVASTLVAVVPSPAQAVTPEPGLATWNIQSKAGNWADVGKLVNEHKTDVVALQEVPKNPPAGAKAVQTGGRLEEYEWNIGSTSRPNIRYLYVLREPSKNLGLVTKWQPGTANIKTITGPYRPLLCVNDTNTSTLFCSAHASASGGGDAAALVRNTANEAKVLNIPNWAVLADFNRAPDDLAKDKKLPSAAHIYRPNDPTQLSGGELDYMVSNVDSDWRRGHVEVARSGASDHWAVVWSPKPN</sequence>
<protein>
    <recommendedName>
        <fullName evidence="1">Endonuclease/exonuclease/phosphatase domain-containing protein</fullName>
    </recommendedName>
</protein>
<evidence type="ECO:0000313" key="2">
    <source>
        <dbReference type="EMBL" id="QST85000.1"/>
    </source>
</evidence>
<dbReference type="Proteomes" id="UP000011074">
    <property type="component" value="Chromosome"/>
</dbReference>
<accession>A0A8A1UY03</accession>
<organism evidence="2 3">
    <name type="scientific">Streptomyces rimosus subsp. rimosus (strain ATCC 10970 / DSM 40260 / JCM 4667 / NRRL 2234)</name>
    <dbReference type="NCBI Taxonomy" id="1265868"/>
    <lineage>
        <taxon>Bacteria</taxon>
        <taxon>Bacillati</taxon>
        <taxon>Actinomycetota</taxon>
        <taxon>Actinomycetes</taxon>
        <taxon>Kitasatosporales</taxon>
        <taxon>Streptomycetaceae</taxon>
        <taxon>Streptomyces</taxon>
    </lineage>
</organism>
<dbReference type="EMBL" id="CP048261">
    <property type="protein sequence ID" value="QST85000.1"/>
    <property type="molecule type" value="Genomic_DNA"/>
</dbReference>
<dbReference type="InterPro" id="IPR036691">
    <property type="entry name" value="Endo/exonu/phosph_ase_sf"/>
</dbReference>
<dbReference type="GeneID" id="66859695"/>
<reference evidence="2" key="1">
    <citation type="submission" date="2012-12" db="EMBL/GenBank/DDBJ databases">
        <authorList>
            <person name="Pethick F.E."/>
            <person name="MacFadyen A.C."/>
            <person name="Tang Z."/>
            <person name="Sangal V."/>
            <person name="Tze-Tze L."/>
            <person name="Chu J."/>
            <person name="Guo M."/>
            <person name="Kirby R."/>
            <person name="Hoskisson P.A."/>
            <person name="Herron P.R."/>
            <person name="Hunter I.S."/>
        </authorList>
    </citation>
    <scope>NUCLEOTIDE SEQUENCE</scope>
    <source>
        <strain evidence="2">ATCC 10970</strain>
    </source>
</reference>
<feature type="domain" description="Endonuclease/exonuclease/phosphatase" evidence="1">
    <location>
        <begin position="71"/>
        <end position="279"/>
    </location>
</feature>
<reference evidence="2" key="2">
    <citation type="submission" date="2020-01" db="EMBL/GenBank/DDBJ databases">
        <authorList>
            <person name="Algora L."/>
            <person name="Schniete J.K."/>
            <person name="MacFadyen A."/>
            <person name="Hoskisson P.A."/>
            <person name="Hunter I.S."/>
            <person name="Herron P.R."/>
        </authorList>
    </citation>
    <scope>NUCLEOTIDE SEQUENCE</scope>
    <source>
        <strain evidence="2">ATCC 10970</strain>
    </source>
</reference>
<dbReference type="GO" id="GO:0003824">
    <property type="term" value="F:catalytic activity"/>
    <property type="evidence" value="ECO:0007669"/>
    <property type="project" value="InterPro"/>
</dbReference>
<name>A0A8A1UY03_STRR1</name>
<dbReference type="AlphaFoldDB" id="A0A8A1UY03"/>
<dbReference type="InterPro" id="IPR005135">
    <property type="entry name" value="Endo/exonuclease/phosphatase"/>
</dbReference>
<proteinExistence type="predicted"/>
<reference evidence="2" key="3">
    <citation type="journal article" date="2021" name="bioRxiv">
        <title>Bilateral symmetry of linear streptomycete chromosomes.</title>
        <authorList>
            <person name="Algora-Gallardo L."/>
            <person name="Schniete J.K."/>
            <person name="Mark D.R."/>
            <person name="Hunter I.S."/>
            <person name="Herron P.R."/>
        </authorList>
    </citation>
    <scope>NUCLEOTIDE SEQUENCE</scope>
    <source>
        <strain evidence="2">ATCC 10970</strain>
    </source>
</reference>
<dbReference type="SUPFAM" id="SSF56219">
    <property type="entry name" value="DNase I-like"/>
    <property type="match status" value="1"/>
</dbReference>
<evidence type="ECO:0000313" key="3">
    <source>
        <dbReference type="Proteomes" id="UP000011074"/>
    </source>
</evidence>
<dbReference type="Pfam" id="PF03372">
    <property type="entry name" value="Exo_endo_phos"/>
    <property type="match status" value="1"/>
</dbReference>